<evidence type="ECO:0000256" key="2">
    <source>
        <dbReference type="ARBA" id="ARBA00022728"/>
    </source>
</evidence>
<evidence type="ECO:0000256" key="5">
    <source>
        <dbReference type="SAM" id="MobiDB-lite"/>
    </source>
</evidence>
<reference evidence="7" key="1">
    <citation type="journal article" date="2022" name="Int. J. Mol. Sci.">
        <title>Draft Genome of Tanacetum Coccineum: Genomic Comparison of Closely Related Tanacetum-Family Plants.</title>
        <authorList>
            <person name="Yamashiro T."/>
            <person name="Shiraishi A."/>
            <person name="Nakayama K."/>
            <person name="Satake H."/>
        </authorList>
    </citation>
    <scope>NUCLEOTIDE SEQUENCE</scope>
</reference>
<dbReference type="Pfam" id="PF00076">
    <property type="entry name" value="RRM_1"/>
    <property type="match status" value="1"/>
</dbReference>
<keyword evidence="3" id="KW-0508">mRNA splicing</keyword>
<organism evidence="7 8">
    <name type="scientific">Tanacetum coccineum</name>
    <dbReference type="NCBI Taxonomy" id="301880"/>
    <lineage>
        <taxon>Eukaryota</taxon>
        <taxon>Viridiplantae</taxon>
        <taxon>Streptophyta</taxon>
        <taxon>Embryophyta</taxon>
        <taxon>Tracheophyta</taxon>
        <taxon>Spermatophyta</taxon>
        <taxon>Magnoliopsida</taxon>
        <taxon>eudicotyledons</taxon>
        <taxon>Gunneridae</taxon>
        <taxon>Pentapetalae</taxon>
        <taxon>asterids</taxon>
        <taxon>campanulids</taxon>
        <taxon>Asterales</taxon>
        <taxon>Asteraceae</taxon>
        <taxon>Asteroideae</taxon>
        <taxon>Anthemideae</taxon>
        <taxon>Anthemidinae</taxon>
        <taxon>Tanacetum</taxon>
    </lineage>
</organism>
<evidence type="ECO:0000313" key="8">
    <source>
        <dbReference type="Proteomes" id="UP001151760"/>
    </source>
</evidence>
<dbReference type="Proteomes" id="UP001151760">
    <property type="component" value="Unassembled WGS sequence"/>
</dbReference>
<feature type="region of interest" description="Disordered" evidence="5">
    <location>
        <begin position="111"/>
        <end position="158"/>
    </location>
</feature>
<keyword evidence="1" id="KW-0507">mRNA processing</keyword>
<keyword evidence="4" id="KW-0694">RNA-binding</keyword>
<dbReference type="SMART" id="SM00360">
    <property type="entry name" value="RRM"/>
    <property type="match status" value="1"/>
</dbReference>
<dbReference type="PROSITE" id="PS50102">
    <property type="entry name" value="RRM"/>
    <property type="match status" value="1"/>
</dbReference>
<reference evidence="7" key="2">
    <citation type="submission" date="2022-01" db="EMBL/GenBank/DDBJ databases">
        <authorList>
            <person name="Yamashiro T."/>
            <person name="Shiraishi A."/>
            <person name="Satake H."/>
            <person name="Nakayama K."/>
        </authorList>
    </citation>
    <scope>NUCLEOTIDE SEQUENCE</scope>
</reference>
<gene>
    <name evidence="7" type="ORF">Tco_0751770</name>
</gene>
<name>A0ABQ4Z4Y2_9ASTR</name>
<dbReference type="PANTHER" id="PTHR23147">
    <property type="entry name" value="SERINE/ARGININE RICH SPLICING FACTOR"/>
    <property type="match status" value="1"/>
</dbReference>
<dbReference type="SUPFAM" id="SSF54928">
    <property type="entry name" value="RNA-binding domain, RBD"/>
    <property type="match status" value="1"/>
</dbReference>
<dbReference type="InterPro" id="IPR050907">
    <property type="entry name" value="SRSF"/>
</dbReference>
<keyword evidence="2" id="KW-0747">Spliceosome</keyword>
<evidence type="ECO:0000313" key="7">
    <source>
        <dbReference type="EMBL" id="GJS85229.1"/>
    </source>
</evidence>
<sequence>MSMSAPAKLTYLRVLQVDPSTTEYELFRLFDTYGTVDTLFTPTDRKRQFAFVSYKLAKDAKDAQYEIDGTTVGGRAISVQISEHGPDKDPLCNTMRDMARKYRDEIFPLPEQEQRRTRPNKINRYTRSDYAAEEEAADGKKENAATERVEEREANVDC</sequence>
<evidence type="ECO:0000256" key="4">
    <source>
        <dbReference type="PROSITE-ProRule" id="PRU00176"/>
    </source>
</evidence>
<protein>
    <submittedName>
        <fullName evidence="7">Serine/arginine-rich splicing factor SC35-like protein</fullName>
    </submittedName>
</protein>
<dbReference type="InterPro" id="IPR012677">
    <property type="entry name" value="Nucleotide-bd_a/b_plait_sf"/>
</dbReference>
<dbReference type="InterPro" id="IPR035979">
    <property type="entry name" value="RBD_domain_sf"/>
</dbReference>
<feature type="domain" description="RRM" evidence="6">
    <location>
        <begin position="10"/>
        <end position="84"/>
    </location>
</feature>
<dbReference type="InterPro" id="IPR000504">
    <property type="entry name" value="RRM_dom"/>
</dbReference>
<dbReference type="EMBL" id="BQNB010011035">
    <property type="protein sequence ID" value="GJS85229.1"/>
    <property type="molecule type" value="Genomic_DNA"/>
</dbReference>
<feature type="compositionally biased region" description="Basic and acidic residues" evidence="5">
    <location>
        <begin position="137"/>
        <end position="158"/>
    </location>
</feature>
<evidence type="ECO:0000259" key="6">
    <source>
        <dbReference type="PROSITE" id="PS50102"/>
    </source>
</evidence>
<proteinExistence type="predicted"/>
<evidence type="ECO:0000256" key="1">
    <source>
        <dbReference type="ARBA" id="ARBA00022664"/>
    </source>
</evidence>
<keyword evidence="8" id="KW-1185">Reference proteome</keyword>
<comment type="caution">
    <text evidence="7">The sequence shown here is derived from an EMBL/GenBank/DDBJ whole genome shotgun (WGS) entry which is preliminary data.</text>
</comment>
<dbReference type="CDD" id="cd00590">
    <property type="entry name" value="RRM_SF"/>
    <property type="match status" value="1"/>
</dbReference>
<accession>A0ABQ4Z4Y2</accession>
<dbReference type="Gene3D" id="3.30.70.330">
    <property type="match status" value="1"/>
</dbReference>
<evidence type="ECO:0000256" key="3">
    <source>
        <dbReference type="ARBA" id="ARBA00023187"/>
    </source>
</evidence>